<dbReference type="EMBL" id="JASPKZ010007614">
    <property type="protein sequence ID" value="KAJ9583342.1"/>
    <property type="molecule type" value="Genomic_DNA"/>
</dbReference>
<feature type="non-terminal residue" evidence="1">
    <location>
        <position position="1"/>
    </location>
</feature>
<organism evidence="1 2">
    <name type="scientific">Diploptera punctata</name>
    <name type="common">Pacific beetle cockroach</name>
    <dbReference type="NCBI Taxonomy" id="6984"/>
    <lineage>
        <taxon>Eukaryota</taxon>
        <taxon>Metazoa</taxon>
        <taxon>Ecdysozoa</taxon>
        <taxon>Arthropoda</taxon>
        <taxon>Hexapoda</taxon>
        <taxon>Insecta</taxon>
        <taxon>Pterygota</taxon>
        <taxon>Neoptera</taxon>
        <taxon>Polyneoptera</taxon>
        <taxon>Dictyoptera</taxon>
        <taxon>Blattodea</taxon>
        <taxon>Blaberoidea</taxon>
        <taxon>Blaberidae</taxon>
        <taxon>Diplopterinae</taxon>
        <taxon>Diploptera</taxon>
    </lineage>
</organism>
<dbReference type="Proteomes" id="UP001233999">
    <property type="component" value="Unassembled WGS sequence"/>
</dbReference>
<protein>
    <submittedName>
        <fullName evidence="1">Uncharacterized protein</fullName>
    </submittedName>
</protein>
<reference evidence="1" key="2">
    <citation type="submission" date="2023-05" db="EMBL/GenBank/DDBJ databases">
        <authorList>
            <person name="Fouks B."/>
        </authorList>
    </citation>
    <scope>NUCLEOTIDE SEQUENCE</scope>
    <source>
        <strain evidence="1">Stay&amp;Tobe</strain>
        <tissue evidence="1">Testes</tissue>
    </source>
</reference>
<comment type="caution">
    <text evidence="1">The sequence shown here is derived from an EMBL/GenBank/DDBJ whole genome shotgun (WGS) entry which is preliminary data.</text>
</comment>
<feature type="non-terminal residue" evidence="1">
    <location>
        <position position="85"/>
    </location>
</feature>
<accession>A0AAD7ZMW8</accession>
<gene>
    <name evidence="1" type="ORF">L9F63_022304</name>
</gene>
<reference evidence="1" key="1">
    <citation type="journal article" date="2023" name="IScience">
        <title>Live-bearing cockroach genome reveals convergent evolutionary mechanisms linked to viviparity in insects and beyond.</title>
        <authorList>
            <person name="Fouks B."/>
            <person name="Harrison M.C."/>
            <person name="Mikhailova A.A."/>
            <person name="Marchal E."/>
            <person name="English S."/>
            <person name="Carruthers M."/>
            <person name="Jennings E.C."/>
            <person name="Chiamaka E.L."/>
            <person name="Frigard R.A."/>
            <person name="Pippel M."/>
            <person name="Attardo G.M."/>
            <person name="Benoit J.B."/>
            <person name="Bornberg-Bauer E."/>
            <person name="Tobe S.S."/>
        </authorList>
    </citation>
    <scope>NUCLEOTIDE SEQUENCE</scope>
    <source>
        <strain evidence="1">Stay&amp;Tobe</strain>
    </source>
</reference>
<keyword evidence="2" id="KW-1185">Reference proteome</keyword>
<sequence length="85" mass="9928">PTSKIFRQKAAMKKHRGSSLSTIYNYKLFSLLIPHIPAIHRTNRELNPTNIIKCFQNWEKTSNCSYVLGSSNIKRLFFKPMETLK</sequence>
<dbReference type="AlphaFoldDB" id="A0AAD7ZMW8"/>
<name>A0AAD7ZMW8_DIPPU</name>
<evidence type="ECO:0000313" key="2">
    <source>
        <dbReference type="Proteomes" id="UP001233999"/>
    </source>
</evidence>
<proteinExistence type="predicted"/>
<evidence type="ECO:0000313" key="1">
    <source>
        <dbReference type="EMBL" id="KAJ9583342.1"/>
    </source>
</evidence>